<comment type="caution">
    <text evidence="1">The sequence shown here is derived from an EMBL/GenBank/DDBJ whole genome shotgun (WGS) entry which is preliminary data.</text>
</comment>
<reference evidence="1 2" key="1">
    <citation type="submission" date="2019-08" db="EMBL/GenBank/DDBJ databases">
        <title>Whole genome of Aphis craccivora.</title>
        <authorList>
            <person name="Voronova N.V."/>
            <person name="Shulinski R.S."/>
            <person name="Bandarenka Y.V."/>
            <person name="Zhorov D.G."/>
            <person name="Warner D."/>
        </authorList>
    </citation>
    <scope>NUCLEOTIDE SEQUENCE [LARGE SCALE GENOMIC DNA]</scope>
    <source>
        <strain evidence="1">180601</strain>
        <tissue evidence="1">Whole Body</tissue>
    </source>
</reference>
<gene>
    <name evidence="1" type="ORF">FWK35_00039372</name>
</gene>
<organism evidence="1 2">
    <name type="scientific">Aphis craccivora</name>
    <name type="common">Cowpea aphid</name>
    <dbReference type="NCBI Taxonomy" id="307492"/>
    <lineage>
        <taxon>Eukaryota</taxon>
        <taxon>Metazoa</taxon>
        <taxon>Ecdysozoa</taxon>
        <taxon>Arthropoda</taxon>
        <taxon>Hexapoda</taxon>
        <taxon>Insecta</taxon>
        <taxon>Pterygota</taxon>
        <taxon>Neoptera</taxon>
        <taxon>Paraneoptera</taxon>
        <taxon>Hemiptera</taxon>
        <taxon>Sternorrhyncha</taxon>
        <taxon>Aphidomorpha</taxon>
        <taxon>Aphidoidea</taxon>
        <taxon>Aphididae</taxon>
        <taxon>Aphidini</taxon>
        <taxon>Aphis</taxon>
        <taxon>Aphis</taxon>
    </lineage>
</organism>
<dbReference type="EMBL" id="VUJU01003290">
    <property type="protein sequence ID" value="KAF0758468.1"/>
    <property type="molecule type" value="Genomic_DNA"/>
</dbReference>
<keyword evidence="2" id="KW-1185">Reference proteome</keyword>
<accession>A0A6G0YLV8</accession>
<sequence length="70" mass="7859">MCSDWSNWFSRPGQRPIKGSLYILPLLGERVEGLSTAVLKHNALSGTAGRLPYAELWEQTGYTGFRTLFL</sequence>
<protein>
    <submittedName>
        <fullName evidence="1">Uncharacterized protein</fullName>
    </submittedName>
</protein>
<dbReference type="AlphaFoldDB" id="A0A6G0YLV8"/>
<evidence type="ECO:0000313" key="2">
    <source>
        <dbReference type="Proteomes" id="UP000478052"/>
    </source>
</evidence>
<evidence type="ECO:0000313" key="1">
    <source>
        <dbReference type="EMBL" id="KAF0758468.1"/>
    </source>
</evidence>
<dbReference type="Proteomes" id="UP000478052">
    <property type="component" value="Unassembled WGS sequence"/>
</dbReference>
<name>A0A6G0YLV8_APHCR</name>
<proteinExistence type="predicted"/>